<sequence>MNKLQRQPPAQAQRPSPSPQVNTQIPAESLELIRNRLSQVHQSLRKLADQINLHNRNPAKVRLPSYSNLQSQFQVLITQLQTIAARLDSNDETLKTTNVYPLPAFPTTQHEGLVTTLLRKKPLPEVDEWIDAAIAESDQFKLPIHADDDFAEWCYAKVKELEDEFTFEGFHTEAELEFMETDEGQKAEEARKEADKEKEKLNSEVSGGKTPMSPNVVLRFINRGVIQ</sequence>
<dbReference type="AlphaFoldDB" id="A0A2V1AZD7"/>
<dbReference type="STRING" id="45357.A0A2V1AZD7"/>
<protein>
    <recommendedName>
        <fullName evidence="3 9">Mediator of RNA polymerase II transcription subunit 8</fullName>
    </recommendedName>
    <alternativeName>
        <fullName evidence="8 9">Mediator complex subunit 8</fullName>
    </alternativeName>
</protein>
<keyword evidence="6 9" id="KW-0804">Transcription</keyword>
<feature type="compositionally biased region" description="Low complexity" evidence="10">
    <location>
        <begin position="1"/>
        <end position="15"/>
    </location>
</feature>
<evidence type="ECO:0000256" key="5">
    <source>
        <dbReference type="ARBA" id="ARBA00023159"/>
    </source>
</evidence>
<evidence type="ECO:0000256" key="1">
    <source>
        <dbReference type="ARBA" id="ARBA00004123"/>
    </source>
</evidence>
<dbReference type="Gene3D" id="1.20.58.1710">
    <property type="match status" value="1"/>
</dbReference>
<evidence type="ECO:0000256" key="8">
    <source>
        <dbReference type="ARBA" id="ARBA00031261"/>
    </source>
</evidence>
<keyword evidence="5 9" id="KW-0010">Activator</keyword>
<keyword evidence="4 9" id="KW-0805">Transcription regulation</keyword>
<dbReference type="GO" id="GO:0070847">
    <property type="term" value="C:core mediator complex"/>
    <property type="evidence" value="ECO:0007669"/>
    <property type="project" value="TreeGrafter"/>
</dbReference>
<organism evidence="11 12">
    <name type="scientific">Candidozyma haemuli</name>
    <dbReference type="NCBI Taxonomy" id="45357"/>
    <lineage>
        <taxon>Eukaryota</taxon>
        <taxon>Fungi</taxon>
        <taxon>Dikarya</taxon>
        <taxon>Ascomycota</taxon>
        <taxon>Saccharomycotina</taxon>
        <taxon>Pichiomycetes</taxon>
        <taxon>Metschnikowiaceae</taxon>
        <taxon>Candidozyma</taxon>
    </lineage>
</organism>
<gene>
    <name evidence="9" type="primary">MED8</name>
    <name evidence="11" type="ORF">CXQ85_005405</name>
</gene>
<comment type="caution">
    <text evidence="11">The sequence shown here is derived from an EMBL/GenBank/DDBJ whole genome shotgun (WGS) entry which is preliminary data.</text>
</comment>
<comment type="similarity">
    <text evidence="2 9">Belongs to the Mediator complex subunit 8 family.</text>
</comment>
<keyword evidence="12" id="KW-1185">Reference proteome</keyword>
<evidence type="ECO:0000256" key="7">
    <source>
        <dbReference type="ARBA" id="ARBA00023242"/>
    </source>
</evidence>
<accession>A0A2V1AZD7</accession>
<keyword evidence="7 9" id="KW-0539">Nucleus</keyword>
<dbReference type="PANTHER" id="PTHR13074:SF9">
    <property type="entry name" value="MEDIATOR OF RNA POLYMERASE II TRANSCRIPTION SUBUNIT 8"/>
    <property type="match status" value="1"/>
</dbReference>
<comment type="subunit">
    <text evidence="9">Component of the Mediator complex.</text>
</comment>
<feature type="compositionally biased region" description="Basic and acidic residues" evidence="10">
    <location>
        <begin position="183"/>
        <end position="202"/>
    </location>
</feature>
<comment type="function">
    <text evidence="9">Component of the Mediator complex, a coactivator involved in the regulated transcription of nearly all RNA polymerase II-dependent genes. Mediator functions as a bridge to convey information from gene-specific regulatory proteins to the basal RNA polymerase II transcription machinery. Mediator is recruited to promoters by direct interactions with regulatory proteins and serves as a scaffold for the assembly of a functional preinitiation complex with RNA polymerase II and the general transcription factors.</text>
</comment>
<evidence type="ECO:0000256" key="10">
    <source>
        <dbReference type="SAM" id="MobiDB-lite"/>
    </source>
</evidence>
<dbReference type="Gene3D" id="6.10.250.2610">
    <property type="match status" value="1"/>
</dbReference>
<dbReference type="GO" id="GO:0016592">
    <property type="term" value="C:mediator complex"/>
    <property type="evidence" value="ECO:0007669"/>
    <property type="project" value="InterPro"/>
</dbReference>
<dbReference type="Proteomes" id="UP000244309">
    <property type="component" value="Unassembled WGS sequence"/>
</dbReference>
<name>A0A2V1AZD7_9ASCO</name>
<dbReference type="GO" id="GO:0003712">
    <property type="term" value="F:transcription coregulator activity"/>
    <property type="evidence" value="ECO:0007669"/>
    <property type="project" value="InterPro"/>
</dbReference>
<dbReference type="VEuPathDB" id="FungiDB:CXQ85_005405"/>
<evidence type="ECO:0000256" key="9">
    <source>
        <dbReference type="RuleBase" id="RU364144"/>
    </source>
</evidence>
<proteinExistence type="inferred from homology"/>
<evidence type="ECO:0000256" key="6">
    <source>
        <dbReference type="ARBA" id="ARBA00023163"/>
    </source>
</evidence>
<evidence type="ECO:0000256" key="2">
    <source>
        <dbReference type="ARBA" id="ARBA00005716"/>
    </source>
</evidence>
<dbReference type="Pfam" id="PF10232">
    <property type="entry name" value="Med8"/>
    <property type="match status" value="1"/>
</dbReference>
<evidence type="ECO:0000256" key="4">
    <source>
        <dbReference type="ARBA" id="ARBA00023015"/>
    </source>
</evidence>
<comment type="subcellular location">
    <subcellularLocation>
        <location evidence="1 9">Nucleus</location>
    </subcellularLocation>
</comment>
<dbReference type="InterPro" id="IPR019364">
    <property type="entry name" value="Mediatior_Med8_fun/met"/>
</dbReference>
<dbReference type="GO" id="GO:0000978">
    <property type="term" value="F:RNA polymerase II cis-regulatory region sequence-specific DNA binding"/>
    <property type="evidence" value="ECO:0007669"/>
    <property type="project" value="TreeGrafter"/>
</dbReference>
<evidence type="ECO:0000313" key="12">
    <source>
        <dbReference type="Proteomes" id="UP000244309"/>
    </source>
</evidence>
<dbReference type="GO" id="GO:0006357">
    <property type="term" value="P:regulation of transcription by RNA polymerase II"/>
    <property type="evidence" value="ECO:0007669"/>
    <property type="project" value="InterPro"/>
</dbReference>
<evidence type="ECO:0000256" key="3">
    <source>
        <dbReference type="ARBA" id="ARBA00020637"/>
    </source>
</evidence>
<feature type="region of interest" description="Disordered" evidence="10">
    <location>
        <begin position="1"/>
        <end position="23"/>
    </location>
</feature>
<evidence type="ECO:0000313" key="11">
    <source>
        <dbReference type="EMBL" id="PVH22723.1"/>
    </source>
</evidence>
<dbReference type="EMBL" id="PKFO01000009">
    <property type="protein sequence ID" value="PVH22723.1"/>
    <property type="molecule type" value="Genomic_DNA"/>
</dbReference>
<dbReference type="OrthoDB" id="5329317at2759"/>
<dbReference type="PANTHER" id="PTHR13074">
    <property type="entry name" value="MEDIATOR OF RNA POLYMERASE II TRANSCRIPTION SUBUNIT 8"/>
    <property type="match status" value="1"/>
</dbReference>
<feature type="region of interest" description="Disordered" evidence="10">
    <location>
        <begin position="179"/>
        <end position="210"/>
    </location>
</feature>
<reference evidence="11 12" key="1">
    <citation type="submission" date="2017-12" db="EMBL/GenBank/DDBJ databases">
        <title>Genome Sequence of a Multidrug-Resistant Candida haemulonii Isolate from a Patient with Chronic Leg Ulcers in Israel.</title>
        <authorList>
            <person name="Chow N.A."/>
            <person name="Gade L."/>
            <person name="Batra D."/>
            <person name="Rowe L.A."/>
            <person name="Ben-Ami R."/>
            <person name="Loparev V.N."/>
            <person name="Litvintseva A.P."/>
        </authorList>
    </citation>
    <scope>NUCLEOTIDE SEQUENCE [LARGE SCALE GENOMIC DNA]</scope>
    <source>
        <strain evidence="11 12">B11899</strain>
    </source>
</reference>